<sequence length="131" mass="15120">MNVNTKAQKRSELDTWNFVYRVPAEVPYHPFNYRMAAAIFVRVASRNQRVKLVQCKFAELPESFSGVLCNDECKVISNCHMQKVLFETTVPIEYRPPWCSKVLARYLKPVDIPESLLKVPSLLRFASPPLC</sequence>
<keyword evidence="2" id="KW-1185">Reference proteome</keyword>
<name>A0A4Y2MH27_ARAVE</name>
<proteinExistence type="predicted"/>
<dbReference type="AlphaFoldDB" id="A0A4Y2MH27"/>
<evidence type="ECO:0000313" key="2">
    <source>
        <dbReference type="Proteomes" id="UP000499080"/>
    </source>
</evidence>
<dbReference type="EMBL" id="BGPR01007288">
    <property type="protein sequence ID" value="GBN25782.1"/>
    <property type="molecule type" value="Genomic_DNA"/>
</dbReference>
<protein>
    <submittedName>
        <fullName evidence="1">Uncharacterized protein</fullName>
    </submittedName>
</protein>
<organism evidence="1 2">
    <name type="scientific">Araneus ventricosus</name>
    <name type="common">Orbweaver spider</name>
    <name type="synonym">Epeira ventricosa</name>
    <dbReference type="NCBI Taxonomy" id="182803"/>
    <lineage>
        <taxon>Eukaryota</taxon>
        <taxon>Metazoa</taxon>
        <taxon>Ecdysozoa</taxon>
        <taxon>Arthropoda</taxon>
        <taxon>Chelicerata</taxon>
        <taxon>Arachnida</taxon>
        <taxon>Araneae</taxon>
        <taxon>Araneomorphae</taxon>
        <taxon>Entelegynae</taxon>
        <taxon>Araneoidea</taxon>
        <taxon>Araneidae</taxon>
        <taxon>Araneus</taxon>
    </lineage>
</organism>
<comment type="caution">
    <text evidence="1">The sequence shown here is derived from an EMBL/GenBank/DDBJ whole genome shotgun (WGS) entry which is preliminary data.</text>
</comment>
<accession>A0A4Y2MH27</accession>
<reference evidence="1 2" key="1">
    <citation type="journal article" date="2019" name="Sci. Rep.">
        <title>Orb-weaving spider Araneus ventricosus genome elucidates the spidroin gene catalogue.</title>
        <authorList>
            <person name="Kono N."/>
            <person name="Nakamura H."/>
            <person name="Ohtoshi R."/>
            <person name="Moran D.A.P."/>
            <person name="Shinohara A."/>
            <person name="Yoshida Y."/>
            <person name="Fujiwara M."/>
            <person name="Mori M."/>
            <person name="Tomita M."/>
            <person name="Arakawa K."/>
        </authorList>
    </citation>
    <scope>NUCLEOTIDE SEQUENCE [LARGE SCALE GENOMIC DNA]</scope>
</reference>
<evidence type="ECO:0000313" key="1">
    <source>
        <dbReference type="EMBL" id="GBN25782.1"/>
    </source>
</evidence>
<gene>
    <name evidence="1" type="ORF">AVEN_11096_1</name>
</gene>
<dbReference type="Proteomes" id="UP000499080">
    <property type="component" value="Unassembled WGS sequence"/>
</dbReference>